<reference evidence="2 3" key="1">
    <citation type="submission" date="2018-05" db="EMBL/GenBank/DDBJ databases">
        <title>Chitinophaga sp. K3CV102501T nov., isolated from isolated from a monsoon evergreen broad-leaved forest soil.</title>
        <authorList>
            <person name="Lv Y."/>
        </authorList>
    </citation>
    <scope>NUCLEOTIDE SEQUENCE [LARGE SCALE GENOMIC DNA]</scope>
    <source>
        <strain evidence="2 3">GDMCC 1.1325</strain>
    </source>
</reference>
<proteinExistence type="predicted"/>
<dbReference type="AlphaFoldDB" id="A0A365Y0I2"/>
<feature type="transmembrane region" description="Helical" evidence="1">
    <location>
        <begin position="12"/>
        <end position="31"/>
    </location>
</feature>
<evidence type="ECO:0000313" key="2">
    <source>
        <dbReference type="EMBL" id="RBL91345.1"/>
    </source>
</evidence>
<keyword evidence="1" id="KW-1133">Transmembrane helix</keyword>
<gene>
    <name evidence="2" type="ORF">DF182_01595</name>
</gene>
<feature type="transmembrane region" description="Helical" evidence="1">
    <location>
        <begin position="73"/>
        <end position="93"/>
    </location>
</feature>
<comment type="caution">
    <text evidence="2">The sequence shown here is derived from an EMBL/GenBank/DDBJ whole genome shotgun (WGS) entry which is preliminary data.</text>
</comment>
<feature type="transmembrane region" description="Helical" evidence="1">
    <location>
        <begin position="262"/>
        <end position="281"/>
    </location>
</feature>
<keyword evidence="3" id="KW-1185">Reference proteome</keyword>
<keyword evidence="1" id="KW-0472">Membrane</keyword>
<feature type="transmembrane region" description="Helical" evidence="1">
    <location>
        <begin position="185"/>
        <end position="205"/>
    </location>
</feature>
<sequence>MPAFTDNNKPWPLLRLVLFRFFAIYLLLYHSPKILLPDYWWNAVVTWAGKLLIRRGYEIEYWPAGSGDTTFNYLQLFCLLILTLIINCIWWAIDHKRKNDDKAQYWIMTLFRYQLACIMFGYGIAKVIPTQFTLPLLYKLDQPFGESSPMGLAWTFMGASPGYTIFSGIAECIAGLFLLFRRTRLFGALLCMIVMANVMALNFFYDICVKLFSTHLFISALFLITPDLSRIGRFFFLHQTVAPANEYRPVYRRKWLRYLHTGTKYSVIAGLLYYLVATGFYQHRYLLKSTSTGPLYGSYEVISYNRIPTPADSRLLRPTTPSPQWKNIYFEKGNLVLFKDTTGDVAGVHVVIDTLLHKVNWRMGKDSDSTRIHYTILQSNQLVLQGHIAGDSVQLTLRKKDTDHYLLMTRGFHWVNEFGLNK</sequence>
<protein>
    <recommendedName>
        <fullName evidence="4">DoxX family protein</fullName>
    </recommendedName>
</protein>
<name>A0A365Y0I2_9BACT</name>
<dbReference type="RefSeq" id="WP_113613941.1">
    <property type="nucleotide sequence ID" value="NZ_QFFJ01000001.1"/>
</dbReference>
<accession>A0A365Y0I2</accession>
<feature type="transmembrane region" description="Helical" evidence="1">
    <location>
        <begin position="152"/>
        <end position="178"/>
    </location>
</feature>
<evidence type="ECO:0008006" key="4">
    <source>
        <dbReference type="Google" id="ProtNLM"/>
    </source>
</evidence>
<evidence type="ECO:0000256" key="1">
    <source>
        <dbReference type="SAM" id="Phobius"/>
    </source>
</evidence>
<dbReference type="EMBL" id="QFFJ01000001">
    <property type="protein sequence ID" value="RBL91345.1"/>
    <property type="molecule type" value="Genomic_DNA"/>
</dbReference>
<keyword evidence="1" id="KW-0812">Transmembrane</keyword>
<organism evidence="2 3">
    <name type="scientific">Chitinophaga flava</name>
    <dbReference type="NCBI Taxonomy" id="2259036"/>
    <lineage>
        <taxon>Bacteria</taxon>
        <taxon>Pseudomonadati</taxon>
        <taxon>Bacteroidota</taxon>
        <taxon>Chitinophagia</taxon>
        <taxon>Chitinophagales</taxon>
        <taxon>Chitinophagaceae</taxon>
        <taxon>Chitinophaga</taxon>
    </lineage>
</organism>
<evidence type="ECO:0000313" key="3">
    <source>
        <dbReference type="Proteomes" id="UP000253410"/>
    </source>
</evidence>
<feature type="transmembrane region" description="Helical" evidence="1">
    <location>
        <begin position="211"/>
        <end position="229"/>
    </location>
</feature>
<dbReference type="Proteomes" id="UP000253410">
    <property type="component" value="Unassembled WGS sequence"/>
</dbReference>
<dbReference type="OrthoDB" id="102112at2"/>